<dbReference type="AlphaFoldDB" id="A0A4R0NZM5"/>
<organism evidence="2 3">
    <name type="scientific">Pedobacter frigidisoli</name>
    <dbReference type="NCBI Taxonomy" id="2530455"/>
    <lineage>
        <taxon>Bacteria</taxon>
        <taxon>Pseudomonadati</taxon>
        <taxon>Bacteroidota</taxon>
        <taxon>Sphingobacteriia</taxon>
        <taxon>Sphingobacteriales</taxon>
        <taxon>Sphingobacteriaceae</taxon>
        <taxon>Pedobacter</taxon>
    </lineage>
</organism>
<evidence type="ECO:0000313" key="3">
    <source>
        <dbReference type="Proteomes" id="UP000291485"/>
    </source>
</evidence>
<reference evidence="2 3" key="1">
    <citation type="submission" date="2019-02" db="EMBL/GenBank/DDBJ databases">
        <title>Pedobacter sp. RP-3-11 sp. nov., isolated from Arctic soil.</title>
        <authorList>
            <person name="Dahal R.H."/>
        </authorList>
    </citation>
    <scope>NUCLEOTIDE SEQUENCE [LARGE SCALE GENOMIC DNA]</scope>
    <source>
        <strain evidence="2 3">RP-3-11</strain>
    </source>
</reference>
<comment type="caution">
    <text evidence="2">The sequence shown here is derived from an EMBL/GenBank/DDBJ whole genome shotgun (WGS) entry which is preliminary data.</text>
</comment>
<dbReference type="EMBL" id="SJSN01000009">
    <property type="protein sequence ID" value="TCD08356.1"/>
    <property type="molecule type" value="Genomic_DNA"/>
</dbReference>
<sequence length="151" mass="17847">MMFGFIVKYLNFLKRIPLFALIYDSCLKLLLFLTEPMKLTWFDEIENEVLNWEHTSISLHKFGGTQFNYRKTEIGHLHSNGILDILFTKKTKQRLLDEQKATSHHVFEKSGWISFYVRNEKDVENAIALLKLCYDLKLKAYSQNDIILARV</sequence>
<dbReference type="InterPro" id="IPR040841">
    <property type="entry name" value="Luciferase_dom"/>
</dbReference>
<protein>
    <recommendedName>
        <fullName evidence="1">Luciferase domain-containing protein</fullName>
    </recommendedName>
</protein>
<feature type="domain" description="Luciferase" evidence="1">
    <location>
        <begin position="72"/>
        <end position="132"/>
    </location>
</feature>
<keyword evidence="3" id="KW-1185">Reference proteome</keyword>
<accession>A0A4R0NZM5</accession>
<dbReference type="Pfam" id="PF17648">
    <property type="entry name" value="Luciferase"/>
    <property type="match status" value="1"/>
</dbReference>
<proteinExistence type="predicted"/>
<evidence type="ECO:0000313" key="2">
    <source>
        <dbReference type="EMBL" id="TCD08356.1"/>
    </source>
</evidence>
<dbReference type="OrthoDB" id="708298at2"/>
<gene>
    <name evidence="2" type="ORF">EZ449_13220</name>
</gene>
<evidence type="ECO:0000259" key="1">
    <source>
        <dbReference type="Pfam" id="PF17648"/>
    </source>
</evidence>
<name>A0A4R0NZM5_9SPHI</name>
<dbReference type="Proteomes" id="UP000291485">
    <property type="component" value="Unassembled WGS sequence"/>
</dbReference>